<dbReference type="InterPro" id="IPR010998">
    <property type="entry name" value="Integrase_recombinase_N"/>
</dbReference>
<keyword evidence="4" id="KW-0233">DNA recombination</keyword>
<keyword evidence="2" id="KW-0229">DNA integration</keyword>
<evidence type="ECO:0000256" key="2">
    <source>
        <dbReference type="ARBA" id="ARBA00022908"/>
    </source>
</evidence>
<dbReference type="SUPFAM" id="SSF56349">
    <property type="entry name" value="DNA breaking-rejoining enzymes"/>
    <property type="match status" value="1"/>
</dbReference>
<evidence type="ECO:0000259" key="6">
    <source>
        <dbReference type="PROSITE" id="PS51898"/>
    </source>
</evidence>
<sequence>MVKRNRAVVRRRNVTEERITYSEHITTEQALERVLNIYSSEGYRARTMNDYRKYWAEFIRIIGGDRPAIDVKTDDFRSYINVMLRKRGLAPTTVNIRMNAIRAMFNRLHAEGLIGEENAVAPIRKLKTDESKVGALSDDQVRRLFAQIDKNSFAGYRDYCAMLTMLKCGLRSNEINSLEIHDVDFDNSVIMLPGAKNKNRKNRSIPIHPKVVRELKQLISECQEYFGDSLTYVFVNNAGDKMKEDLIRKRMYKYGIDAGLKGECRTSPHNLRHTFAVNYLKNSGDIRSLMKIMGHSDLSTTQIYLNYSDDDVIEKSKKVNKLDTLDV</sequence>
<keyword evidence="3 5" id="KW-0238">DNA-binding</keyword>
<dbReference type="Pfam" id="PF13495">
    <property type="entry name" value="Phage_int_SAM_4"/>
    <property type="match status" value="1"/>
</dbReference>
<dbReference type="InterPro" id="IPR011010">
    <property type="entry name" value="DNA_brk_join_enz"/>
</dbReference>
<gene>
    <name evidence="8" type="ORF">CHH48_07335</name>
</gene>
<dbReference type="Pfam" id="PF00589">
    <property type="entry name" value="Phage_integrase"/>
    <property type="match status" value="1"/>
</dbReference>
<dbReference type="PANTHER" id="PTHR30349">
    <property type="entry name" value="PHAGE INTEGRASE-RELATED"/>
    <property type="match status" value="1"/>
</dbReference>
<dbReference type="InterPro" id="IPR004107">
    <property type="entry name" value="Integrase_SAM-like_N"/>
</dbReference>
<dbReference type="EMBL" id="NPBJ01000013">
    <property type="protein sequence ID" value="PAE00573.1"/>
    <property type="molecule type" value="Genomic_DNA"/>
</dbReference>
<name>A0ABX4H0C3_9BACI</name>
<feature type="domain" description="Core-binding (CB)" evidence="7">
    <location>
        <begin position="25"/>
        <end position="109"/>
    </location>
</feature>
<evidence type="ECO:0000259" key="7">
    <source>
        <dbReference type="PROSITE" id="PS51900"/>
    </source>
</evidence>
<protein>
    <submittedName>
        <fullName evidence="8">DNA integration/recombination/inversion protein</fullName>
    </submittedName>
</protein>
<comment type="similarity">
    <text evidence="1">Belongs to the 'phage' integrase family.</text>
</comment>
<dbReference type="InterPro" id="IPR002104">
    <property type="entry name" value="Integrase_catalytic"/>
</dbReference>
<evidence type="ECO:0000256" key="3">
    <source>
        <dbReference type="ARBA" id="ARBA00023125"/>
    </source>
</evidence>
<reference evidence="8 9" key="1">
    <citation type="submission" date="2017-07" db="EMBL/GenBank/DDBJ databases">
        <title>Isolation and whole genome analysis of endospore-forming bacteria from heroin.</title>
        <authorList>
            <person name="Kalinowski J."/>
            <person name="Ahrens B."/>
            <person name="Al-Dilaimi A."/>
            <person name="Winkler A."/>
            <person name="Wibberg D."/>
            <person name="Schleenbecker U."/>
            <person name="Ruckert C."/>
            <person name="Wolfel R."/>
            <person name="Grass G."/>
        </authorList>
    </citation>
    <scope>NUCLEOTIDE SEQUENCE [LARGE SCALE GENOMIC DNA]</scope>
    <source>
        <strain evidence="8 9">7517-1</strain>
    </source>
</reference>
<dbReference type="PROSITE" id="PS51898">
    <property type="entry name" value="TYR_RECOMBINASE"/>
    <property type="match status" value="1"/>
</dbReference>
<evidence type="ECO:0000256" key="5">
    <source>
        <dbReference type="PROSITE-ProRule" id="PRU01248"/>
    </source>
</evidence>
<evidence type="ECO:0000313" key="8">
    <source>
        <dbReference type="EMBL" id="PAE00573.1"/>
    </source>
</evidence>
<dbReference type="Proteomes" id="UP000216852">
    <property type="component" value="Unassembled WGS sequence"/>
</dbReference>
<organism evidence="8 9">
    <name type="scientific">Terribacillus saccharophilus</name>
    <dbReference type="NCBI Taxonomy" id="361277"/>
    <lineage>
        <taxon>Bacteria</taxon>
        <taxon>Bacillati</taxon>
        <taxon>Bacillota</taxon>
        <taxon>Bacilli</taxon>
        <taxon>Bacillales</taxon>
        <taxon>Bacillaceae</taxon>
        <taxon>Terribacillus</taxon>
    </lineage>
</organism>
<dbReference type="RefSeq" id="WP_095218486.1">
    <property type="nucleotide sequence ID" value="NZ_NPBJ01000013.1"/>
</dbReference>
<keyword evidence="9" id="KW-1185">Reference proteome</keyword>
<evidence type="ECO:0000256" key="1">
    <source>
        <dbReference type="ARBA" id="ARBA00008857"/>
    </source>
</evidence>
<feature type="domain" description="Tyr recombinase" evidence="6">
    <location>
        <begin position="131"/>
        <end position="317"/>
    </location>
</feature>
<dbReference type="InterPro" id="IPR013762">
    <property type="entry name" value="Integrase-like_cat_sf"/>
</dbReference>
<dbReference type="InterPro" id="IPR044068">
    <property type="entry name" value="CB"/>
</dbReference>
<dbReference type="PANTHER" id="PTHR30349:SF64">
    <property type="entry name" value="PROPHAGE INTEGRASE INTD-RELATED"/>
    <property type="match status" value="1"/>
</dbReference>
<comment type="caution">
    <text evidence="8">The sequence shown here is derived from an EMBL/GenBank/DDBJ whole genome shotgun (WGS) entry which is preliminary data.</text>
</comment>
<dbReference type="PROSITE" id="PS51900">
    <property type="entry name" value="CB"/>
    <property type="match status" value="1"/>
</dbReference>
<dbReference type="InterPro" id="IPR050090">
    <property type="entry name" value="Tyrosine_recombinase_XerCD"/>
</dbReference>
<proteinExistence type="inferred from homology"/>
<dbReference type="Gene3D" id="1.10.150.130">
    <property type="match status" value="1"/>
</dbReference>
<accession>A0ABX4H0C3</accession>
<evidence type="ECO:0000313" key="9">
    <source>
        <dbReference type="Proteomes" id="UP000216852"/>
    </source>
</evidence>
<dbReference type="CDD" id="cd00397">
    <property type="entry name" value="DNA_BRE_C"/>
    <property type="match status" value="1"/>
</dbReference>
<dbReference type="Gene3D" id="1.10.443.10">
    <property type="entry name" value="Intergrase catalytic core"/>
    <property type="match status" value="1"/>
</dbReference>
<evidence type="ECO:0000256" key="4">
    <source>
        <dbReference type="ARBA" id="ARBA00023172"/>
    </source>
</evidence>